<dbReference type="InterPro" id="IPR007055">
    <property type="entry name" value="BON_dom"/>
</dbReference>
<dbReference type="PROSITE" id="PS50914">
    <property type="entry name" value="BON"/>
    <property type="match status" value="1"/>
</dbReference>
<dbReference type="Pfam" id="PF04972">
    <property type="entry name" value="BON"/>
    <property type="match status" value="1"/>
</dbReference>
<dbReference type="PROSITE" id="PS51257">
    <property type="entry name" value="PROKAR_LIPOPROTEIN"/>
    <property type="match status" value="1"/>
</dbReference>
<feature type="chain" id="PRO_5020562336" description="BON domain-containing protein" evidence="2">
    <location>
        <begin position="20"/>
        <end position="181"/>
    </location>
</feature>
<evidence type="ECO:0000256" key="1">
    <source>
        <dbReference type="SAM" id="MobiDB-lite"/>
    </source>
</evidence>
<gene>
    <name evidence="4" type="ORF">PA905_29670</name>
</gene>
<keyword evidence="2" id="KW-0732">Signal</keyword>
<feature type="domain" description="BON" evidence="3">
    <location>
        <begin position="79"/>
        <end position="149"/>
    </location>
</feature>
<reference evidence="5" key="1">
    <citation type="submission" date="2019-02" db="EMBL/GenBank/DDBJ databases">
        <title>Draft genome sequence of Planktothrix agardhii NIES-905.</title>
        <authorList>
            <person name="Yamaguchi H."/>
            <person name="Suzuki S."/>
            <person name="Kawachi M."/>
        </authorList>
    </citation>
    <scope>NUCLEOTIDE SEQUENCE [LARGE SCALE GENOMIC DNA]</scope>
    <source>
        <strain evidence="5">CCAP 1459/11A</strain>
    </source>
</reference>
<feature type="compositionally biased region" description="Basic and acidic residues" evidence="1">
    <location>
        <begin position="51"/>
        <end position="72"/>
    </location>
</feature>
<feature type="region of interest" description="Disordered" evidence="1">
    <location>
        <begin position="27"/>
        <end position="84"/>
    </location>
</feature>
<accession>A0A4P5ZFM7</accession>
<name>A0A4P5ZFM7_PLAAG</name>
<feature type="compositionally biased region" description="Polar residues" evidence="1">
    <location>
        <begin position="168"/>
        <end position="181"/>
    </location>
</feature>
<dbReference type="EMBL" id="BJCD01000050">
    <property type="protein sequence ID" value="GDZ94930.1"/>
    <property type="molecule type" value="Genomic_DNA"/>
</dbReference>
<evidence type="ECO:0000313" key="5">
    <source>
        <dbReference type="Proteomes" id="UP000299794"/>
    </source>
</evidence>
<dbReference type="AlphaFoldDB" id="A0A4P5ZFM7"/>
<sequence length="181" mass="19317">MKKLTALLMGSFLLLGTVACGNVAKTSTGAPSGSNQTAETPTVETSQAVQKDAKNELRRRQLNEDIRAREQRNNITGGDAIRASSDLESEVRSKLEANLPASQLTVTAKDGVVTVAGTVPNQPQYDRIDPLTKEIKGVTEVVINVAIAPAQPGKETQSKTEDQKVKPVTNNNSEQPPTNPN</sequence>
<dbReference type="Gene3D" id="3.30.1340.30">
    <property type="match status" value="1"/>
</dbReference>
<proteinExistence type="predicted"/>
<dbReference type="Proteomes" id="UP000299794">
    <property type="component" value="Unassembled WGS sequence"/>
</dbReference>
<feature type="signal peptide" evidence="2">
    <location>
        <begin position="1"/>
        <end position="19"/>
    </location>
</feature>
<evidence type="ECO:0000313" key="4">
    <source>
        <dbReference type="EMBL" id="GDZ94930.1"/>
    </source>
</evidence>
<dbReference type="RefSeq" id="WP_071782766.1">
    <property type="nucleotide sequence ID" value="NZ_BJCD01000050.1"/>
</dbReference>
<feature type="compositionally biased region" description="Basic and acidic residues" evidence="1">
    <location>
        <begin position="156"/>
        <end position="165"/>
    </location>
</feature>
<evidence type="ECO:0000259" key="3">
    <source>
        <dbReference type="PROSITE" id="PS50914"/>
    </source>
</evidence>
<evidence type="ECO:0000256" key="2">
    <source>
        <dbReference type="SAM" id="SignalP"/>
    </source>
</evidence>
<protein>
    <recommendedName>
        <fullName evidence="3">BON domain-containing protein</fullName>
    </recommendedName>
</protein>
<feature type="compositionally biased region" description="Polar residues" evidence="1">
    <location>
        <begin position="27"/>
        <end position="49"/>
    </location>
</feature>
<feature type="region of interest" description="Disordered" evidence="1">
    <location>
        <begin position="148"/>
        <end position="181"/>
    </location>
</feature>
<organism evidence="4 5">
    <name type="scientific">Planktothrix agardhii CCAP 1459/11A</name>
    <dbReference type="NCBI Taxonomy" id="282420"/>
    <lineage>
        <taxon>Bacteria</taxon>
        <taxon>Bacillati</taxon>
        <taxon>Cyanobacteriota</taxon>
        <taxon>Cyanophyceae</taxon>
        <taxon>Oscillatoriophycideae</taxon>
        <taxon>Oscillatoriales</taxon>
        <taxon>Microcoleaceae</taxon>
        <taxon>Planktothrix</taxon>
    </lineage>
</organism>
<comment type="caution">
    <text evidence="4">The sequence shown here is derived from an EMBL/GenBank/DDBJ whole genome shotgun (WGS) entry which is preliminary data.</text>
</comment>